<dbReference type="InterPro" id="IPR039634">
    <property type="entry name" value="Bul1-like"/>
</dbReference>
<reference evidence="2 3" key="1">
    <citation type="submission" date="2019-07" db="EMBL/GenBank/DDBJ databases">
        <authorList>
            <person name="Friedrich A."/>
            <person name="Schacherer J."/>
        </authorList>
    </citation>
    <scope>NUCLEOTIDE SEQUENCE [LARGE SCALE GENOMIC DNA]</scope>
</reference>
<dbReference type="InterPro" id="IPR007519">
    <property type="entry name" value="Bul1_N"/>
</dbReference>
<dbReference type="Pfam" id="PF04425">
    <property type="entry name" value="Bul1_N"/>
    <property type="match status" value="1"/>
</dbReference>
<organism evidence="2 3">
    <name type="scientific">Dekkera bruxellensis</name>
    <name type="common">Brettanomyces custersii</name>
    <dbReference type="NCBI Taxonomy" id="5007"/>
    <lineage>
        <taxon>Eukaryota</taxon>
        <taxon>Fungi</taxon>
        <taxon>Dikarya</taxon>
        <taxon>Ascomycota</taxon>
        <taxon>Saccharomycotina</taxon>
        <taxon>Pichiomycetes</taxon>
        <taxon>Pichiales</taxon>
        <taxon>Pichiaceae</taxon>
        <taxon>Brettanomyces</taxon>
    </lineage>
</organism>
<evidence type="ECO:0000259" key="1">
    <source>
        <dbReference type="Pfam" id="PF04425"/>
    </source>
</evidence>
<gene>
    <name evidence="2" type="ORF">DEBR0S3_10792G</name>
</gene>
<name>A0A7D9CXY9_DEKBR</name>
<protein>
    <submittedName>
        <fullName evidence="2">DEBR0S3_10792g1_1</fullName>
    </submittedName>
</protein>
<proteinExistence type="predicted"/>
<keyword evidence="3" id="KW-1185">Reference proteome</keyword>
<feature type="domain" description="Bul1 N-terminal" evidence="1">
    <location>
        <begin position="78"/>
        <end position="412"/>
    </location>
</feature>
<evidence type="ECO:0000313" key="3">
    <source>
        <dbReference type="Proteomes" id="UP000478008"/>
    </source>
</evidence>
<dbReference type="EMBL" id="CABFWN010000003">
    <property type="protein sequence ID" value="VUG18434.1"/>
    <property type="molecule type" value="Genomic_DNA"/>
</dbReference>
<dbReference type="AlphaFoldDB" id="A0A7D9CXY9"/>
<dbReference type="PANTHER" id="PTHR31904:SF1">
    <property type="entry name" value="BYPASS OF STOP CODON PROTEIN 5-RELATED"/>
    <property type="match status" value="1"/>
</dbReference>
<sequence>MKSKKSEKLLKPQKLILTDNNQIPQIEDVLPSFEMHNYMFNRTIKDVENDLSEERPPAYESLNGPPLDENGHDMNPINVEDLNTNALKDLEGLKKVDLPIEVKIFVTQQPAKMHHYIPPKNVLTEYKPGEIITGYITVKNCGEEIIPFQMFLVSLEGIVGTRRWPAGIDPQPQKSNIFMQTYDLGASYHPSHICLSLNGPDCKGEQDKLDGSFYGFPESQKLQPGVTYKKFFTFIVPFYTLDTTCPYQIPDHLILPPSFGMNTSVPTEFCNNSYWCDSVAASNFNVDSSHGYVFRDFHPGSAMRVRDFSNDYQFVSYSIRAKLIGSNLELNKSCDVESAASNSDLVVINDIHYFIRINTSKPVADLNQMRGNDAYSFYSLPTKMQLKSFDNQVEDAISNLKQKLKAQIEALNHTAKACNANHISCDIHEGEPVQEIPQKVAEMHSTSSNKPAYLNTLIDTPCTSLSVISSEETRYTQTTSMSVSKGLIPRFLGTMIVVLSSPKDLSIATIRPKNIEDCDQKQIFTGDVPSKYERRVSASAFSSKSASIFDEEVEPCCETIGTSSISISTRSSVKRSSNFSGVSNSVLSARKLNCVHVTLKFEPKACDRKFQPPKEVTIRPEMEVIDIQSDKSLPVSFDDQYVCKGGLTGEAKKALFYKYASYKREISSLCQKLHEGVSENIYHGISALTTIRQDTTSIKDLFEPVRITDLHWKFNLQDKCYTTSFEVELKVSKKAIEKKYYIPPSFQTCSLGRWYLSNISIQIGGKTSKLKVPLKVA</sequence>
<evidence type="ECO:0000313" key="2">
    <source>
        <dbReference type="EMBL" id="VUG18434.1"/>
    </source>
</evidence>
<dbReference type="Proteomes" id="UP000478008">
    <property type="component" value="Unassembled WGS sequence"/>
</dbReference>
<accession>A0A7D9CXY9</accession>
<dbReference type="PANTHER" id="PTHR31904">
    <property type="entry name" value="BYPASS OF STOP CODON PROTEIN 5-RELATED"/>
    <property type="match status" value="1"/>
</dbReference>